<dbReference type="PANTHER" id="PTHR20857:SF15">
    <property type="entry name" value="THIAMINE-PHOSPHATE SYNTHASE"/>
    <property type="match status" value="1"/>
</dbReference>
<dbReference type="EC" id="2.5.1.3" evidence="5"/>
<name>A0A6J4MGJ5_9ACTN</name>
<dbReference type="InterPro" id="IPR022998">
    <property type="entry name" value="ThiamineP_synth_TenI"/>
</dbReference>
<dbReference type="AlphaFoldDB" id="A0A6J4MGJ5"/>
<dbReference type="GO" id="GO:0005737">
    <property type="term" value="C:cytoplasm"/>
    <property type="evidence" value="ECO:0007669"/>
    <property type="project" value="TreeGrafter"/>
</dbReference>
<evidence type="ECO:0000256" key="1">
    <source>
        <dbReference type="ARBA" id="ARBA00003814"/>
    </source>
</evidence>
<proteinExistence type="predicted"/>
<comment type="pathway">
    <text evidence="2">Cofactor biosynthesis; thiamine diphosphate biosynthesis.</text>
</comment>
<dbReference type="InterPro" id="IPR013785">
    <property type="entry name" value="Aldolase_TIM"/>
</dbReference>
<organism evidence="5">
    <name type="scientific">uncultured Frankineae bacterium</name>
    <dbReference type="NCBI Taxonomy" id="437475"/>
    <lineage>
        <taxon>Bacteria</taxon>
        <taxon>Bacillati</taxon>
        <taxon>Actinomycetota</taxon>
        <taxon>Actinomycetes</taxon>
        <taxon>Frankiales</taxon>
        <taxon>environmental samples</taxon>
    </lineage>
</organism>
<sequence>MRTGAARPAPLGPLLVLTDRTQCRRPLVDVVTFAVSGGARTVVLREKDLPPDERARLAASLHALLEPVGGVLVLAGTGLAGPAVHLSSADDVPRPRPSRLGRSCHDAADVRRATDEGCDWVTVSPVRATASKPGYGPALGTAGVAALADGPPAYALGGLTAADARPCLDAGAVGLAVMGAVMRAEQPDRVVADLLDHLLDHLGAP</sequence>
<keyword evidence="5" id="KW-0808">Transferase</keyword>
<gene>
    <name evidence="5" type="ORF">AVDCRST_MAG16-2898</name>
</gene>
<feature type="domain" description="Thiamine phosphate synthase/TenI" evidence="4">
    <location>
        <begin position="15"/>
        <end position="181"/>
    </location>
</feature>
<dbReference type="PANTHER" id="PTHR20857">
    <property type="entry name" value="THIAMINE-PHOSPHATE PYROPHOSPHORYLASE"/>
    <property type="match status" value="1"/>
</dbReference>
<protein>
    <submittedName>
        <fullName evidence="5">Thiamin-phosphate pyrophosphorylase</fullName>
        <ecNumber evidence="5">2.5.1.3</ecNumber>
    </submittedName>
</protein>
<dbReference type="GO" id="GO:0009228">
    <property type="term" value="P:thiamine biosynthetic process"/>
    <property type="evidence" value="ECO:0007669"/>
    <property type="project" value="UniProtKB-KW"/>
</dbReference>
<dbReference type="SUPFAM" id="SSF51391">
    <property type="entry name" value="Thiamin phosphate synthase"/>
    <property type="match status" value="1"/>
</dbReference>
<evidence type="ECO:0000256" key="2">
    <source>
        <dbReference type="ARBA" id="ARBA00004948"/>
    </source>
</evidence>
<comment type="function">
    <text evidence="1">Condenses 4-methyl-5-(beta-hydroxyethyl)thiazole monophosphate (THZ-P) and 2-methyl-4-amino-5-hydroxymethyl pyrimidine pyrophosphate (HMP-PP) to form thiamine monophosphate (TMP).</text>
</comment>
<dbReference type="Gene3D" id="3.20.20.70">
    <property type="entry name" value="Aldolase class I"/>
    <property type="match status" value="1"/>
</dbReference>
<evidence type="ECO:0000313" key="5">
    <source>
        <dbReference type="EMBL" id="CAA9359016.1"/>
    </source>
</evidence>
<dbReference type="Pfam" id="PF02581">
    <property type="entry name" value="TMP-TENI"/>
    <property type="match status" value="1"/>
</dbReference>
<dbReference type="InterPro" id="IPR036206">
    <property type="entry name" value="ThiamineP_synth_sf"/>
</dbReference>
<dbReference type="CDD" id="cd00564">
    <property type="entry name" value="TMP_TenI"/>
    <property type="match status" value="1"/>
</dbReference>
<reference evidence="5" key="1">
    <citation type="submission" date="2020-02" db="EMBL/GenBank/DDBJ databases">
        <authorList>
            <person name="Meier V. D."/>
        </authorList>
    </citation>
    <scope>NUCLEOTIDE SEQUENCE</scope>
    <source>
        <strain evidence="5">AVDCRST_MAG16</strain>
    </source>
</reference>
<accession>A0A6J4MGJ5</accession>
<evidence type="ECO:0000259" key="4">
    <source>
        <dbReference type="Pfam" id="PF02581"/>
    </source>
</evidence>
<evidence type="ECO:0000256" key="3">
    <source>
        <dbReference type="ARBA" id="ARBA00022977"/>
    </source>
</evidence>
<dbReference type="EMBL" id="CADCUE010000275">
    <property type="protein sequence ID" value="CAA9359016.1"/>
    <property type="molecule type" value="Genomic_DNA"/>
</dbReference>
<keyword evidence="3" id="KW-0784">Thiamine biosynthesis</keyword>
<dbReference type="GO" id="GO:0004789">
    <property type="term" value="F:thiamine-phosphate diphosphorylase activity"/>
    <property type="evidence" value="ECO:0007669"/>
    <property type="project" value="UniProtKB-EC"/>
</dbReference>